<dbReference type="Proteomes" id="UP000683585">
    <property type="component" value="Chromosome"/>
</dbReference>
<dbReference type="EC" id="2.1.1.163" evidence="6"/>
<sequence length="252" mass="28700">MMRDDVSGTNHLDYKDIAAVKKTEKVAQVFHSVAEKYDLMNDIMSFGIHRLWKRFTIDCSGVRHGQKILDIAGGTGDLAFKFSRIVGEQGEVILTDINYSMLDIGRNKLRNKGAIGNIYYIQADAEELPFPDNYFSCVSIAFGLRNITNQNKALSSMYRVLHPGGRLLVLEFSRPSCEPLKSAYNFYSFYVLPKIGQLVSNNYESYLYLAESIRLHPDQETMKSMIKQVGFENIEYFNLTGGIVSLHRGYKF</sequence>
<dbReference type="Pfam" id="PF01209">
    <property type="entry name" value="Ubie_methyltran"/>
    <property type="match status" value="1"/>
</dbReference>
<keyword evidence="3 6" id="KW-0808">Transferase</keyword>
<dbReference type="GO" id="GO:0009234">
    <property type="term" value="P:menaquinone biosynthetic process"/>
    <property type="evidence" value="ECO:0007669"/>
    <property type="project" value="UniProtKB-UniRule"/>
</dbReference>
<dbReference type="SUPFAM" id="SSF53335">
    <property type="entry name" value="S-adenosyl-L-methionine-dependent methyltransferases"/>
    <property type="match status" value="1"/>
</dbReference>
<dbReference type="KEGG" id="ptf:PROFFT_A_06830"/>
<dbReference type="AlphaFoldDB" id="A0A8E4F0H8"/>
<comment type="catalytic activity">
    <reaction evidence="6">
        <text>a 2-demethylmenaquinol + S-adenosyl-L-methionine = a menaquinol + S-adenosyl-L-homocysteine + H(+)</text>
        <dbReference type="Rhea" id="RHEA:42640"/>
        <dbReference type="Rhea" id="RHEA-COMP:9539"/>
        <dbReference type="Rhea" id="RHEA-COMP:9563"/>
        <dbReference type="ChEBI" id="CHEBI:15378"/>
        <dbReference type="ChEBI" id="CHEBI:18151"/>
        <dbReference type="ChEBI" id="CHEBI:55437"/>
        <dbReference type="ChEBI" id="CHEBI:57856"/>
        <dbReference type="ChEBI" id="CHEBI:59789"/>
        <dbReference type="EC" id="2.1.1.163"/>
    </reaction>
</comment>
<evidence type="ECO:0000313" key="8">
    <source>
        <dbReference type="Proteomes" id="UP000683585"/>
    </source>
</evidence>
<dbReference type="PROSITE" id="PS51608">
    <property type="entry name" value="SAM_MT_UBIE"/>
    <property type="match status" value="1"/>
</dbReference>
<dbReference type="GO" id="GO:0043770">
    <property type="term" value="F:demethylmenaquinone methyltransferase activity"/>
    <property type="evidence" value="ECO:0007669"/>
    <property type="project" value="UniProtKB-UniRule"/>
</dbReference>
<keyword evidence="1 6" id="KW-0474">Menaquinone biosynthesis</keyword>
<evidence type="ECO:0000256" key="6">
    <source>
        <dbReference type="HAMAP-Rule" id="MF_01813"/>
    </source>
</evidence>
<dbReference type="PANTHER" id="PTHR43591">
    <property type="entry name" value="METHYLTRANSFERASE"/>
    <property type="match status" value="1"/>
</dbReference>
<dbReference type="GO" id="GO:0032259">
    <property type="term" value="P:methylation"/>
    <property type="evidence" value="ECO:0007669"/>
    <property type="project" value="UniProtKB-KW"/>
</dbReference>
<dbReference type="NCBIfam" id="TIGR01934">
    <property type="entry name" value="MenG_MenH_UbiE"/>
    <property type="match status" value="1"/>
</dbReference>
<evidence type="ECO:0000256" key="1">
    <source>
        <dbReference type="ARBA" id="ARBA00022428"/>
    </source>
</evidence>
<feature type="binding site" evidence="6">
    <location>
        <begin position="124"/>
        <end position="125"/>
    </location>
    <ligand>
        <name>S-adenosyl-L-methionine</name>
        <dbReference type="ChEBI" id="CHEBI:59789"/>
    </ligand>
</feature>
<feature type="binding site" evidence="6">
    <location>
        <position position="75"/>
    </location>
    <ligand>
        <name>S-adenosyl-L-methionine</name>
        <dbReference type="ChEBI" id="CHEBI:59789"/>
    </ligand>
</feature>
<reference evidence="7" key="1">
    <citation type="submission" date="2020-10" db="EMBL/GenBank/DDBJ databases">
        <authorList>
            <person name="Szabo G."/>
        </authorList>
    </citation>
    <scope>NUCLEOTIDE SEQUENCE</scope>
    <source>
        <strain evidence="7">PROFFT</strain>
    </source>
</reference>
<evidence type="ECO:0000256" key="2">
    <source>
        <dbReference type="ARBA" id="ARBA00022603"/>
    </source>
</evidence>
<dbReference type="CDD" id="cd02440">
    <property type="entry name" value="AdoMet_MTases"/>
    <property type="match status" value="1"/>
</dbReference>
<comment type="similarity">
    <text evidence="6">Belongs to the class I-like SAM-binding methyltransferase superfamily. MenG/UbiE family.</text>
</comment>
<gene>
    <name evidence="6 7" type="primary">ubiE</name>
    <name evidence="7" type="ORF">PROFFT_A_06830</name>
</gene>
<protein>
    <recommendedName>
        <fullName evidence="6">Ubiquinone/menaquinone biosynthesis C-methyltransferase UbiE</fullName>
        <ecNumber evidence="6">2.1.1.163</ecNumber>
        <ecNumber evidence="6">2.1.1.201</ecNumber>
    </recommendedName>
    <alternativeName>
        <fullName evidence="6">2-methoxy-6-polyprenyl-1,4-benzoquinol methylase</fullName>
    </alternativeName>
    <alternativeName>
        <fullName evidence="6">Demethylmenaquinone methyltransferase</fullName>
    </alternativeName>
</protein>
<comment type="function">
    <text evidence="6">Methyltransferase required for the conversion of demethylmenaquinol (DMKH2) to menaquinol (MKH2) and the conversion of 2-polyprenyl-6-methoxy-1,4-benzoquinol (DDMQH2) to 2-polyprenyl-3-methyl-6-methoxy-1,4-benzoquinol (DMQH2).</text>
</comment>
<dbReference type="InterPro" id="IPR023576">
    <property type="entry name" value="UbiE/COQ5_MeTrFase_CS"/>
</dbReference>
<comment type="catalytic activity">
    <reaction evidence="6">
        <text>a 2-methoxy-6-(all-trans-polyprenyl)benzene-1,4-diol + S-adenosyl-L-methionine = a 5-methoxy-2-methyl-3-(all-trans-polyprenyl)benzene-1,4-diol + S-adenosyl-L-homocysteine + H(+)</text>
        <dbReference type="Rhea" id="RHEA:28286"/>
        <dbReference type="Rhea" id="RHEA-COMP:10858"/>
        <dbReference type="Rhea" id="RHEA-COMP:10859"/>
        <dbReference type="ChEBI" id="CHEBI:15378"/>
        <dbReference type="ChEBI" id="CHEBI:57856"/>
        <dbReference type="ChEBI" id="CHEBI:59789"/>
        <dbReference type="ChEBI" id="CHEBI:84166"/>
        <dbReference type="ChEBI" id="CHEBI:84167"/>
        <dbReference type="EC" id="2.1.1.201"/>
    </reaction>
</comment>
<dbReference type="NCBIfam" id="NF001244">
    <property type="entry name" value="PRK00216.1-5"/>
    <property type="match status" value="1"/>
</dbReference>
<evidence type="ECO:0000256" key="4">
    <source>
        <dbReference type="ARBA" id="ARBA00022688"/>
    </source>
</evidence>
<dbReference type="GO" id="GO:0008425">
    <property type="term" value="F:2-methoxy-6-polyprenyl-1,4-benzoquinol methyltransferase activity"/>
    <property type="evidence" value="ECO:0007669"/>
    <property type="project" value="UniProtKB-UniRule"/>
</dbReference>
<comment type="pathway">
    <text evidence="6">Quinol/quinone metabolism; menaquinone biosynthesis; menaquinol from 1,4-dihydroxy-2-naphthoate: step 2/2.</text>
</comment>
<keyword evidence="5 6" id="KW-0949">S-adenosyl-L-methionine</keyword>
<comment type="pathway">
    <text evidence="6">Cofactor biosynthesis; ubiquinone biosynthesis.</text>
</comment>
<accession>A0A8E4F0H8</accession>
<dbReference type="UniPathway" id="UPA00079">
    <property type="reaction ID" value="UER00169"/>
</dbReference>
<keyword evidence="4 6" id="KW-0831">Ubiquinone biosynthesis</keyword>
<feature type="binding site" evidence="6">
    <location>
        <position position="96"/>
    </location>
    <ligand>
        <name>S-adenosyl-L-methionine</name>
        <dbReference type="ChEBI" id="CHEBI:59789"/>
    </ligand>
</feature>
<organism evidence="7 8">
    <name type="scientific">Candidatus Profftia tarda</name>
    <dbReference type="NCBI Taxonomy" id="1177216"/>
    <lineage>
        <taxon>Bacteria</taxon>
        <taxon>Pseudomonadati</taxon>
        <taxon>Pseudomonadota</taxon>
        <taxon>Gammaproteobacteria</taxon>
        <taxon>Enterobacterales</taxon>
        <taxon>Enterobacteriaceae</taxon>
        <taxon>Candidatus Profftia</taxon>
    </lineage>
</organism>
<keyword evidence="7" id="KW-0830">Ubiquinone</keyword>
<dbReference type="GO" id="GO:0009060">
    <property type="term" value="P:aerobic respiration"/>
    <property type="evidence" value="ECO:0007669"/>
    <property type="project" value="UniProtKB-UniRule"/>
</dbReference>
<dbReference type="UniPathway" id="UPA00232"/>
<comment type="caution">
    <text evidence="6">Lacks conserved residue(s) required for the propagation of feature annotation.</text>
</comment>
<dbReference type="NCBIfam" id="NF001240">
    <property type="entry name" value="PRK00216.1-1"/>
    <property type="match status" value="1"/>
</dbReference>
<dbReference type="FunFam" id="3.40.50.150:FF:000014">
    <property type="entry name" value="Ubiquinone/menaquinone biosynthesis C-methyltransferase UbiE"/>
    <property type="match status" value="1"/>
</dbReference>
<evidence type="ECO:0000256" key="3">
    <source>
        <dbReference type="ARBA" id="ARBA00022679"/>
    </source>
</evidence>
<dbReference type="PROSITE" id="PS01183">
    <property type="entry name" value="UBIE_1"/>
    <property type="match status" value="1"/>
</dbReference>
<dbReference type="HAMAP" id="MF_01813">
    <property type="entry name" value="MenG_UbiE_methyltr"/>
    <property type="match status" value="1"/>
</dbReference>
<evidence type="ECO:0000256" key="5">
    <source>
        <dbReference type="ARBA" id="ARBA00022691"/>
    </source>
</evidence>
<proteinExistence type="inferred from homology"/>
<dbReference type="InterPro" id="IPR029063">
    <property type="entry name" value="SAM-dependent_MTases_sf"/>
</dbReference>
<dbReference type="PANTHER" id="PTHR43591:SF24">
    <property type="entry name" value="2-METHOXY-6-POLYPRENYL-1,4-BENZOQUINOL METHYLASE, MITOCHONDRIAL"/>
    <property type="match status" value="1"/>
</dbReference>
<keyword evidence="2 6" id="KW-0489">Methyltransferase</keyword>
<dbReference type="EC" id="2.1.1.201" evidence="6"/>
<keyword evidence="8" id="KW-1185">Reference proteome</keyword>
<dbReference type="EMBL" id="LR890047">
    <property type="protein sequence ID" value="CAD6513060.1"/>
    <property type="molecule type" value="Genomic_DNA"/>
</dbReference>
<dbReference type="Gene3D" id="3.40.50.150">
    <property type="entry name" value="Vaccinia Virus protein VP39"/>
    <property type="match status" value="1"/>
</dbReference>
<dbReference type="InterPro" id="IPR004033">
    <property type="entry name" value="UbiE/COQ5_MeTrFase"/>
</dbReference>
<evidence type="ECO:0000313" key="7">
    <source>
        <dbReference type="EMBL" id="CAD6513060.1"/>
    </source>
</evidence>
<name>A0A8E4F0H8_9ENTR</name>